<dbReference type="EMBL" id="BGPR01002286">
    <property type="protein sequence ID" value="GBM70988.1"/>
    <property type="molecule type" value="Genomic_DNA"/>
</dbReference>
<gene>
    <name evidence="2" type="ORF">AVEN_163710_1</name>
</gene>
<protein>
    <submittedName>
        <fullName evidence="2">Uncharacterized protein</fullName>
    </submittedName>
</protein>
<evidence type="ECO:0000313" key="3">
    <source>
        <dbReference type="Proteomes" id="UP000499080"/>
    </source>
</evidence>
<proteinExistence type="predicted"/>
<evidence type="ECO:0000313" key="2">
    <source>
        <dbReference type="EMBL" id="GBM70988.1"/>
    </source>
</evidence>
<name>A0A4Y2I0B8_ARAVE</name>
<keyword evidence="3" id="KW-1185">Reference proteome</keyword>
<comment type="caution">
    <text evidence="2">The sequence shown here is derived from an EMBL/GenBank/DDBJ whole genome shotgun (WGS) entry which is preliminary data.</text>
</comment>
<dbReference type="AlphaFoldDB" id="A0A4Y2I0B8"/>
<sequence>MKGRKEKRLLNRQPSEIKLLNRKAKESTDPYPSDGRRSSSYCLYTNRRKSPHWIQEDELFRNFPIDEEVNPVCLECLGNSSVRRVKVCRFKTFPEKMMGNLADDHKMVKNELLTSTRGDNNFKEERQSLLLPLKRIRMLTT</sequence>
<accession>A0A4Y2I0B8</accession>
<evidence type="ECO:0000256" key="1">
    <source>
        <dbReference type="SAM" id="MobiDB-lite"/>
    </source>
</evidence>
<reference evidence="2 3" key="1">
    <citation type="journal article" date="2019" name="Sci. Rep.">
        <title>Orb-weaving spider Araneus ventricosus genome elucidates the spidroin gene catalogue.</title>
        <authorList>
            <person name="Kono N."/>
            <person name="Nakamura H."/>
            <person name="Ohtoshi R."/>
            <person name="Moran D.A.P."/>
            <person name="Shinohara A."/>
            <person name="Yoshida Y."/>
            <person name="Fujiwara M."/>
            <person name="Mori M."/>
            <person name="Tomita M."/>
            <person name="Arakawa K."/>
        </authorList>
    </citation>
    <scope>NUCLEOTIDE SEQUENCE [LARGE SCALE GENOMIC DNA]</scope>
</reference>
<feature type="region of interest" description="Disordered" evidence="1">
    <location>
        <begin position="1"/>
        <end position="40"/>
    </location>
</feature>
<dbReference type="Proteomes" id="UP000499080">
    <property type="component" value="Unassembled WGS sequence"/>
</dbReference>
<organism evidence="2 3">
    <name type="scientific">Araneus ventricosus</name>
    <name type="common">Orbweaver spider</name>
    <name type="synonym">Epeira ventricosa</name>
    <dbReference type="NCBI Taxonomy" id="182803"/>
    <lineage>
        <taxon>Eukaryota</taxon>
        <taxon>Metazoa</taxon>
        <taxon>Ecdysozoa</taxon>
        <taxon>Arthropoda</taxon>
        <taxon>Chelicerata</taxon>
        <taxon>Arachnida</taxon>
        <taxon>Araneae</taxon>
        <taxon>Araneomorphae</taxon>
        <taxon>Entelegynae</taxon>
        <taxon>Araneoidea</taxon>
        <taxon>Araneidae</taxon>
        <taxon>Araneus</taxon>
    </lineage>
</organism>